<dbReference type="GO" id="GO:0009055">
    <property type="term" value="F:electron transfer activity"/>
    <property type="evidence" value="ECO:0007669"/>
    <property type="project" value="InterPro"/>
</dbReference>
<dbReference type="Proteomes" id="UP000550401">
    <property type="component" value="Unassembled WGS sequence"/>
</dbReference>
<evidence type="ECO:0000259" key="6">
    <source>
        <dbReference type="PROSITE" id="PS51007"/>
    </source>
</evidence>
<feature type="chain" id="PRO_5032532478" description="Cytochrome c domain-containing protein" evidence="5">
    <location>
        <begin position="25"/>
        <end position="546"/>
    </location>
</feature>
<sequence length="546" mass="57381">MRKNRWLALAGISVLLAACDGAQVADGDAVAGGGGATNLEQGWSRAVQERAWFSSFGSRLVPTAWLKALEQAGTTSRFMSDEHLDALGFLVQAATAANPDAFPVGFTHETDADGQGWTGLGCGACHTGEVRYQGHRIRIDGGQGVLDFDAFEGELVDALRATAADEARFERFATALGTAADARDGLHRDVGALADRIAARHAMNHVDVPYGPGRLDAFGQIFNAVAVQFLGEPGNRRAPDAPVSFPVLWDAPHLDLVQWNGSAPNAGPGPLLQNVTTALAVYGSLDISGHDGHAGYPSSIDFEHLGQIQGDLYALRAPRWPVALFGAPDVAAAARGAKVYAQQCATCHALSDRDDRTRELKAVITPLDQVGTDPRMVDNFLASMSHSGAFAGRKIGVVAGDPLGDDVPTTDLVVHAAVGAALRHPLAAVRDAVVGYHRVLKAATDSRPGGYKARPLSGVWASAPYLHNGSVPSLADLLAAPASRSTRFVPGTREFDPARVGLVACAPDHPRAFDTTLPGNSNAGHAYGTTLADADKHDLLEYLKTL</sequence>
<keyword evidence="1 4" id="KW-0349">Heme</keyword>
<dbReference type="EMBL" id="JACGXL010000008">
    <property type="protein sequence ID" value="MBA8889733.1"/>
    <property type="molecule type" value="Genomic_DNA"/>
</dbReference>
<dbReference type="SUPFAM" id="SSF46626">
    <property type="entry name" value="Cytochrome c"/>
    <property type="match status" value="1"/>
</dbReference>
<evidence type="ECO:0000256" key="2">
    <source>
        <dbReference type="ARBA" id="ARBA00022723"/>
    </source>
</evidence>
<proteinExistence type="predicted"/>
<dbReference type="InterPro" id="IPR009056">
    <property type="entry name" value="Cyt_c-like_dom"/>
</dbReference>
<organism evidence="7 8">
    <name type="scientific">Dokdonella fugitiva</name>
    <dbReference type="NCBI Taxonomy" id="328517"/>
    <lineage>
        <taxon>Bacteria</taxon>
        <taxon>Pseudomonadati</taxon>
        <taxon>Pseudomonadota</taxon>
        <taxon>Gammaproteobacteria</taxon>
        <taxon>Lysobacterales</taxon>
        <taxon>Rhodanobacteraceae</taxon>
        <taxon>Dokdonella</taxon>
    </lineage>
</organism>
<protein>
    <recommendedName>
        <fullName evidence="6">Cytochrome c domain-containing protein</fullName>
    </recommendedName>
</protein>
<feature type="signal peptide" evidence="5">
    <location>
        <begin position="1"/>
        <end position="24"/>
    </location>
</feature>
<evidence type="ECO:0000313" key="7">
    <source>
        <dbReference type="EMBL" id="MBA8889733.1"/>
    </source>
</evidence>
<dbReference type="PROSITE" id="PS51007">
    <property type="entry name" value="CYTC"/>
    <property type="match status" value="1"/>
</dbReference>
<keyword evidence="3 4" id="KW-0408">Iron</keyword>
<dbReference type="PANTHER" id="PTHR30600">
    <property type="entry name" value="CYTOCHROME C PEROXIDASE-RELATED"/>
    <property type="match status" value="1"/>
</dbReference>
<dbReference type="GO" id="GO:0020037">
    <property type="term" value="F:heme binding"/>
    <property type="evidence" value="ECO:0007669"/>
    <property type="project" value="InterPro"/>
</dbReference>
<feature type="domain" description="Cytochrome c" evidence="6">
    <location>
        <begin position="331"/>
        <end position="546"/>
    </location>
</feature>
<keyword evidence="5" id="KW-0732">Signal</keyword>
<evidence type="ECO:0000256" key="4">
    <source>
        <dbReference type="PROSITE-ProRule" id="PRU00433"/>
    </source>
</evidence>
<dbReference type="AlphaFoldDB" id="A0A839F3V8"/>
<evidence type="ECO:0000256" key="3">
    <source>
        <dbReference type="ARBA" id="ARBA00023004"/>
    </source>
</evidence>
<dbReference type="Pfam" id="PF21419">
    <property type="entry name" value="RoxA-like_Cyt-c"/>
    <property type="match status" value="1"/>
</dbReference>
<dbReference type="Gene3D" id="1.10.760.10">
    <property type="entry name" value="Cytochrome c-like domain"/>
    <property type="match status" value="1"/>
</dbReference>
<dbReference type="PANTHER" id="PTHR30600:SF9">
    <property type="entry name" value="BLR7738 PROTEIN"/>
    <property type="match status" value="1"/>
</dbReference>
<evidence type="ECO:0000313" key="8">
    <source>
        <dbReference type="Proteomes" id="UP000550401"/>
    </source>
</evidence>
<name>A0A839F3V8_9GAMM</name>
<dbReference type="InterPro" id="IPR051395">
    <property type="entry name" value="Cytochrome_c_Peroxidase/MauG"/>
</dbReference>
<dbReference type="RefSeq" id="WP_182532776.1">
    <property type="nucleotide sequence ID" value="NZ_JACGXL010000008.1"/>
</dbReference>
<keyword evidence="2 4" id="KW-0479">Metal-binding</keyword>
<dbReference type="PROSITE" id="PS51257">
    <property type="entry name" value="PROKAR_LIPOPROTEIN"/>
    <property type="match status" value="1"/>
</dbReference>
<evidence type="ECO:0000256" key="1">
    <source>
        <dbReference type="ARBA" id="ARBA00022617"/>
    </source>
</evidence>
<accession>A0A839F3V8</accession>
<dbReference type="NCBIfam" id="NF040606">
    <property type="entry name" value="CytoC_perox"/>
    <property type="match status" value="1"/>
</dbReference>
<gene>
    <name evidence="7" type="ORF">FHW12_003980</name>
</gene>
<dbReference type="GO" id="GO:0004130">
    <property type="term" value="F:cytochrome-c peroxidase activity"/>
    <property type="evidence" value="ECO:0007669"/>
    <property type="project" value="TreeGrafter"/>
</dbReference>
<keyword evidence="8" id="KW-1185">Reference proteome</keyword>
<reference evidence="7 8" key="1">
    <citation type="submission" date="2020-07" db="EMBL/GenBank/DDBJ databases">
        <title>Genomic Encyclopedia of Type Strains, Phase IV (KMG-V): Genome sequencing to study the core and pangenomes of soil and plant-associated prokaryotes.</title>
        <authorList>
            <person name="Whitman W."/>
        </authorList>
    </citation>
    <scope>NUCLEOTIDE SEQUENCE [LARGE SCALE GENOMIC DNA]</scope>
    <source>
        <strain evidence="7 8">RH2WT43</strain>
    </source>
</reference>
<comment type="caution">
    <text evidence="7">The sequence shown here is derived from an EMBL/GenBank/DDBJ whole genome shotgun (WGS) entry which is preliminary data.</text>
</comment>
<dbReference type="InterPro" id="IPR036909">
    <property type="entry name" value="Cyt_c-like_dom_sf"/>
</dbReference>
<dbReference type="GO" id="GO:0046872">
    <property type="term" value="F:metal ion binding"/>
    <property type="evidence" value="ECO:0007669"/>
    <property type="project" value="UniProtKB-KW"/>
</dbReference>
<evidence type="ECO:0000256" key="5">
    <source>
        <dbReference type="SAM" id="SignalP"/>
    </source>
</evidence>
<dbReference type="InterPro" id="IPR047758">
    <property type="entry name" value="CytoC_perox"/>
</dbReference>